<dbReference type="KEGG" id="ssin:G7078_07985"/>
<dbReference type="EMBL" id="CP049871">
    <property type="protein sequence ID" value="QIL02727.1"/>
    <property type="molecule type" value="Genomic_DNA"/>
</dbReference>
<organism evidence="1 2">
    <name type="scientific">Sphingomonas sinipercae</name>
    <dbReference type="NCBI Taxonomy" id="2714944"/>
    <lineage>
        <taxon>Bacteria</taxon>
        <taxon>Pseudomonadati</taxon>
        <taxon>Pseudomonadota</taxon>
        <taxon>Alphaproteobacteria</taxon>
        <taxon>Sphingomonadales</taxon>
        <taxon>Sphingomonadaceae</taxon>
        <taxon>Sphingomonas</taxon>
    </lineage>
</organism>
<reference evidence="1 2" key="1">
    <citation type="submission" date="2020-03" db="EMBL/GenBank/DDBJ databases">
        <title>Sphingomonas sp. nov., isolated from fish.</title>
        <authorList>
            <person name="Hyun D.-W."/>
            <person name="Bae J.-W."/>
        </authorList>
    </citation>
    <scope>NUCLEOTIDE SEQUENCE [LARGE SCALE GENOMIC DNA]</scope>
    <source>
        <strain evidence="1 2">HDW15C</strain>
    </source>
</reference>
<keyword evidence="2" id="KW-1185">Reference proteome</keyword>
<sequence>MMRLALSPAAAGLLRALLARANVNRDRVLLTEFRSTDWQSLTFVGERHSFALRISGPDAGAVEADLTRELSEAEFHIPGHLVADIAVRDEPRRDADGSIWLEIEALTVATD</sequence>
<dbReference type="AlphaFoldDB" id="A0A6G7ZP04"/>
<evidence type="ECO:0000313" key="2">
    <source>
        <dbReference type="Proteomes" id="UP000502502"/>
    </source>
</evidence>
<evidence type="ECO:0000313" key="1">
    <source>
        <dbReference type="EMBL" id="QIL02727.1"/>
    </source>
</evidence>
<protein>
    <submittedName>
        <fullName evidence="1">Uncharacterized protein</fullName>
    </submittedName>
</protein>
<accession>A0A6G7ZP04</accession>
<gene>
    <name evidence="1" type="ORF">G7078_07985</name>
</gene>
<name>A0A6G7ZP04_9SPHN</name>
<dbReference type="Proteomes" id="UP000502502">
    <property type="component" value="Chromosome"/>
</dbReference>
<proteinExistence type="predicted"/>
<dbReference type="RefSeq" id="WP_166094831.1">
    <property type="nucleotide sequence ID" value="NZ_CP049871.1"/>
</dbReference>